<keyword evidence="3 6" id="KW-1133">Transmembrane helix</keyword>
<accession>A0A8A1LKM5</accession>
<dbReference type="Gene3D" id="1.20.1070.10">
    <property type="entry name" value="Rhodopsin 7-helix transmembrane proteins"/>
    <property type="match status" value="1"/>
</dbReference>
<feature type="transmembrane region" description="Helical" evidence="6">
    <location>
        <begin position="20"/>
        <end position="43"/>
    </location>
</feature>
<evidence type="ECO:0000256" key="3">
    <source>
        <dbReference type="ARBA" id="ARBA00022989"/>
    </source>
</evidence>
<evidence type="ECO:0000313" key="8">
    <source>
        <dbReference type="EMBL" id="QSS52532.1"/>
    </source>
</evidence>
<feature type="transmembrane region" description="Helical" evidence="6">
    <location>
        <begin position="408"/>
        <end position="429"/>
    </location>
</feature>
<dbReference type="EMBL" id="CP069103">
    <property type="protein sequence ID" value="QSS52532.1"/>
    <property type="molecule type" value="Genomic_DNA"/>
</dbReference>
<dbReference type="PROSITE" id="PS50261">
    <property type="entry name" value="G_PROTEIN_RECEP_F2_4"/>
    <property type="match status" value="1"/>
</dbReference>
<feature type="compositionally biased region" description="Basic and acidic residues" evidence="5">
    <location>
        <begin position="267"/>
        <end position="284"/>
    </location>
</feature>
<feature type="domain" description="G-protein coupled receptors family 2 profile 2" evidence="7">
    <location>
        <begin position="20"/>
        <end position="195"/>
    </location>
</feature>
<evidence type="ECO:0000256" key="1">
    <source>
        <dbReference type="ARBA" id="ARBA00004141"/>
    </source>
</evidence>
<proteinExistence type="predicted"/>
<feature type="transmembrane region" description="Helical" evidence="6">
    <location>
        <begin position="177"/>
        <end position="199"/>
    </location>
</feature>
<dbReference type="Pfam" id="PF05462">
    <property type="entry name" value="Dicty_CAR"/>
    <property type="match status" value="1"/>
</dbReference>
<evidence type="ECO:0000256" key="6">
    <source>
        <dbReference type="SAM" id="Phobius"/>
    </source>
</evidence>
<dbReference type="Proteomes" id="UP000663419">
    <property type="component" value="Chromosome 2"/>
</dbReference>
<feature type="compositionally biased region" description="Basic and acidic residues" evidence="5">
    <location>
        <begin position="310"/>
        <end position="320"/>
    </location>
</feature>
<evidence type="ECO:0000256" key="4">
    <source>
        <dbReference type="ARBA" id="ARBA00023136"/>
    </source>
</evidence>
<feature type="transmembrane region" description="Helical" evidence="6">
    <location>
        <begin position="435"/>
        <end position="458"/>
    </location>
</feature>
<feature type="region of interest" description="Disordered" evidence="5">
    <location>
        <begin position="250"/>
        <end position="320"/>
    </location>
</feature>
<feature type="transmembrane region" description="Helical" evidence="6">
    <location>
        <begin position="55"/>
        <end position="72"/>
    </location>
</feature>
<protein>
    <submittedName>
        <fullName evidence="8">G-protein coupled receptor</fullName>
    </submittedName>
</protein>
<dbReference type="SUPFAM" id="SSF81321">
    <property type="entry name" value="Family A G protein-coupled receptor-like"/>
    <property type="match status" value="1"/>
</dbReference>
<dbReference type="GO" id="GO:0005886">
    <property type="term" value="C:plasma membrane"/>
    <property type="evidence" value="ECO:0007669"/>
    <property type="project" value="TreeGrafter"/>
</dbReference>
<dbReference type="VEuPathDB" id="FungiDB:I7I53_08204"/>
<dbReference type="PANTHER" id="PTHR23112:SF0">
    <property type="entry name" value="TRANSMEMBRANE PROTEIN 116"/>
    <property type="match status" value="1"/>
</dbReference>
<keyword evidence="2 6" id="KW-0812">Transmembrane</keyword>
<comment type="subcellular location">
    <subcellularLocation>
        <location evidence="1">Membrane</location>
        <topology evidence="1">Multi-pass membrane protein</topology>
    </subcellularLocation>
</comment>
<keyword evidence="8" id="KW-0675">Receptor</keyword>
<dbReference type="PANTHER" id="PTHR23112">
    <property type="entry name" value="G PROTEIN-COUPLED RECEPTOR 157-RELATED"/>
    <property type="match status" value="1"/>
</dbReference>
<evidence type="ECO:0000259" key="7">
    <source>
        <dbReference type="PROSITE" id="PS50261"/>
    </source>
</evidence>
<gene>
    <name evidence="8" type="ORF">I7I53_08204</name>
</gene>
<dbReference type="InterPro" id="IPR017981">
    <property type="entry name" value="GPCR_2-like_7TM"/>
</dbReference>
<feature type="compositionally biased region" description="Polar residues" evidence="5">
    <location>
        <begin position="285"/>
        <end position="295"/>
    </location>
</feature>
<feature type="compositionally biased region" description="Polar residues" evidence="5">
    <location>
        <begin position="252"/>
        <end position="266"/>
    </location>
</feature>
<name>A0A8A1LKM5_AJEC8</name>
<feature type="transmembrane region" description="Helical" evidence="6">
    <location>
        <begin position="92"/>
        <end position="113"/>
    </location>
</feature>
<dbReference type="GO" id="GO:0004930">
    <property type="term" value="F:G protein-coupled receptor activity"/>
    <property type="evidence" value="ECO:0007669"/>
    <property type="project" value="TreeGrafter"/>
</dbReference>
<reference evidence="8" key="1">
    <citation type="submission" date="2021-01" db="EMBL/GenBank/DDBJ databases">
        <title>Chromosome-level genome assembly of a human fungal pathogen reveals clustering of transcriptionally co-regulated genes.</title>
        <authorList>
            <person name="Voorhies M."/>
            <person name="Cohen S."/>
            <person name="Shea T.P."/>
            <person name="Petrus S."/>
            <person name="Munoz J.F."/>
            <person name="Poplawski S."/>
            <person name="Goldman W.E."/>
            <person name="Michael T."/>
            <person name="Cuomo C.A."/>
            <person name="Sil A."/>
            <person name="Beyhan S."/>
        </authorList>
    </citation>
    <scope>NUCLEOTIDE SEQUENCE</scope>
    <source>
        <strain evidence="8">H88</strain>
    </source>
</reference>
<dbReference type="GO" id="GO:0007166">
    <property type="term" value="P:cell surface receptor signaling pathway"/>
    <property type="evidence" value="ECO:0007669"/>
    <property type="project" value="InterPro"/>
</dbReference>
<organism evidence="8 9">
    <name type="scientific">Ajellomyces capsulatus (strain H88)</name>
    <name type="common">Darling's disease fungus</name>
    <name type="synonym">Histoplasma capsulatum</name>
    <dbReference type="NCBI Taxonomy" id="544711"/>
    <lineage>
        <taxon>Eukaryota</taxon>
        <taxon>Fungi</taxon>
        <taxon>Dikarya</taxon>
        <taxon>Ascomycota</taxon>
        <taxon>Pezizomycotina</taxon>
        <taxon>Eurotiomycetes</taxon>
        <taxon>Eurotiomycetidae</taxon>
        <taxon>Onygenales</taxon>
        <taxon>Ajellomycetaceae</taxon>
        <taxon>Histoplasma</taxon>
    </lineage>
</organism>
<evidence type="ECO:0000256" key="5">
    <source>
        <dbReference type="SAM" id="MobiDB-lite"/>
    </source>
</evidence>
<feature type="region of interest" description="Disordered" evidence="5">
    <location>
        <begin position="368"/>
        <end position="390"/>
    </location>
</feature>
<sequence length="482" mass="54293">MRAEEHTLGVMLSPSQVHTIYTSARAASALSITSSFFVITSFLWNRLFQTPVNRLMFYATWGNVLANVATMIGGDGISRGPKSSLCICQAFLAQWFLPTNAFWIFCMSINVYLTSSHRYRPAELKELEWRYLILCYVLPFLPAFAFLFVNTNENGHIYGNTPLWCWIRPQWQSIRLAFYYGPVWLTVIITISILLYQGIDINTKRKKIMELSMDNVDDIPDKGHQRCPCEAAVIVPRSLQSPNVAAEALNNEHGNPATSGFPSSSEDAQHFREGGIIDSERESSRTNLAMASETPNRIPDSAGLGINHEQPQDESRENMQRHATPVENGTIDFEANDIGIEDLENPNSRNSSLPTSIPLRTYGVSLKRNPTSDFNHNRSRSTSHSLLPSPQTVERHQATFLYMKRVSLFFLSLLLTWTPSTINRIHYISSPDKPMFGLSLLAAVVLSLQGFWNLLVYVSTSFDAVKALYAACRVKCCRYPEG</sequence>
<evidence type="ECO:0000256" key="2">
    <source>
        <dbReference type="ARBA" id="ARBA00022692"/>
    </source>
</evidence>
<keyword evidence="4 6" id="KW-0472">Membrane</keyword>
<evidence type="ECO:0000313" key="9">
    <source>
        <dbReference type="Proteomes" id="UP000663419"/>
    </source>
</evidence>
<dbReference type="GO" id="GO:0007189">
    <property type="term" value="P:adenylate cyclase-activating G protein-coupled receptor signaling pathway"/>
    <property type="evidence" value="ECO:0007669"/>
    <property type="project" value="TreeGrafter"/>
</dbReference>
<feature type="transmembrane region" description="Helical" evidence="6">
    <location>
        <begin position="129"/>
        <end position="149"/>
    </location>
</feature>
<dbReference type="AlphaFoldDB" id="A0A8A1LKM5"/>